<reference evidence="2 3" key="1">
    <citation type="submission" date="2019-08" db="EMBL/GenBank/DDBJ databases">
        <title>In-depth cultivation of the pig gut microbiome towards novel bacterial diversity and tailored functional studies.</title>
        <authorList>
            <person name="Wylensek D."/>
            <person name="Hitch T.C.A."/>
            <person name="Clavel T."/>
        </authorList>
    </citation>
    <scope>NUCLEOTIDE SEQUENCE [LARGE SCALE GENOMIC DNA]</scope>
    <source>
        <strain evidence="2 3">LKV-178-WT-2A</strain>
    </source>
</reference>
<accession>A0A7K0KJF1</accession>
<protein>
    <submittedName>
        <fullName evidence="2">Serine acetyltransferase</fullName>
    </submittedName>
</protein>
<dbReference type="Gene3D" id="3.40.50.1110">
    <property type="entry name" value="SGNH hydrolase"/>
    <property type="match status" value="1"/>
</dbReference>
<dbReference type="SUPFAM" id="SSF52266">
    <property type="entry name" value="SGNH hydrolase"/>
    <property type="match status" value="1"/>
</dbReference>
<evidence type="ECO:0000259" key="1">
    <source>
        <dbReference type="Pfam" id="PF13472"/>
    </source>
</evidence>
<dbReference type="AlphaFoldDB" id="A0A7K0KJF1"/>
<keyword evidence="2" id="KW-0808">Transferase</keyword>
<proteinExistence type="predicted"/>
<dbReference type="InterPro" id="IPR013830">
    <property type="entry name" value="SGNH_hydro"/>
</dbReference>
<comment type="caution">
    <text evidence="2">The sequence shown here is derived from an EMBL/GenBank/DDBJ whole genome shotgun (WGS) entry which is preliminary data.</text>
</comment>
<dbReference type="GO" id="GO:0016740">
    <property type="term" value="F:transferase activity"/>
    <property type="evidence" value="ECO:0007669"/>
    <property type="project" value="UniProtKB-KW"/>
</dbReference>
<dbReference type="Pfam" id="PF13472">
    <property type="entry name" value="Lipase_GDSL_2"/>
    <property type="match status" value="1"/>
</dbReference>
<sequence length="184" mass="21412">MRDIDSTDIVMLGNALTEYAGDWNVLLSWHHVRNRGIAGDDAEGMYRRIRPILNGRPKAIFLMAGGQDIIEGRTVEQAFNASVALIALIRHSSPHTKLFVESNLPIWENNQELLKGKMQMMAQLNVRLRHYCEKHHIAYINLFRSFVRRGTNEMRRELTQDGFLLTPFGYKLWAFEIKKYLFSF</sequence>
<gene>
    <name evidence="2" type="ORF">FYJ73_15520</name>
</gene>
<organism evidence="2 3">
    <name type="scientific">Hallella mizrahii</name>
    <dbReference type="NCBI Taxonomy" id="2606637"/>
    <lineage>
        <taxon>Bacteria</taxon>
        <taxon>Pseudomonadati</taxon>
        <taxon>Bacteroidota</taxon>
        <taxon>Bacteroidia</taxon>
        <taxon>Bacteroidales</taxon>
        <taxon>Prevotellaceae</taxon>
        <taxon>Hallella</taxon>
    </lineage>
</organism>
<evidence type="ECO:0000313" key="2">
    <source>
        <dbReference type="EMBL" id="MST86053.1"/>
    </source>
</evidence>
<keyword evidence="3" id="KW-1185">Reference proteome</keyword>
<dbReference type="InterPro" id="IPR036514">
    <property type="entry name" value="SGNH_hydro_sf"/>
</dbReference>
<dbReference type="Proteomes" id="UP000438914">
    <property type="component" value="Unassembled WGS sequence"/>
</dbReference>
<dbReference type="GO" id="GO:0016788">
    <property type="term" value="F:hydrolase activity, acting on ester bonds"/>
    <property type="evidence" value="ECO:0007669"/>
    <property type="project" value="UniProtKB-ARBA"/>
</dbReference>
<evidence type="ECO:0000313" key="3">
    <source>
        <dbReference type="Proteomes" id="UP000438914"/>
    </source>
</evidence>
<dbReference type="EMBL" id="VUNG01000087">
    <property type="protein sequence ID" value="MST86053.1"/>
    <property type="molecule type" value="Genomic_DNA"/>
</dbReference>
<name>A0A7K0KJF1_9BACT</name>
<feature type="domain" description="SGNH hydrolase-type esterase" evidence="1">
    <location>
        <begin position="24"/>
        <end position="172"/>
    </location>
</feature>